<comment type="caution">
    <text evidence="2">The sequence shown here is derived from an EMBL/GenBank/DDBJ whole genome shotgun (WGS) entry which is preliminary data.</text>
</comment>
<dbReference type="RefSeq" id="WP_219479609.1">
    <property type="nucleotide sequence ID" value="NZ_JAHXCT010000002.1"/>
</dbReference>
<name>A0ABS6YAQ3_9BACT</name>
<keyword evidence="1" id="KW-0812">Transmembrane</keyword>
<proteinExistence type="predicted"/>
<reference evidence="2 3" key="1">
    <citation type="submission" date="2021-07" db="EMBL/GenBank/DDBJ databases">
        <title>Genomic diversity and antimicrobial resistance of Prevotella spp. isolated from chronic lung disease airways.</title>
        <authorList>
            <person name="Webb K.A."/>
            <person name="Olagoke O.S."/>
            <person name="Baird T."/>
            <person name="Neill J."/>
            <person name="Pham A."/>
            <person name="Wells T.J."/>
            <person name="Ramsay K.A."/>
            <person name="Bell S.C."/>
            <person name="Sarovich D.S."/>
            <person name="Price E.P."/>
        </authorList>
    </citation>
    <scope>NUCLEOTIDE SEQUENCE [LARGE SCALE GENOMIC DNA]</scope>
    <source>
        <strain evidence="2 3">SCHI0011.S.12</strain>
    </source>
</reference>
<accession>A0ABS6YAQ3</accession>
<evidence type="ECO:0000313" key="2">
    <source>
        <dbReference type="EMBL" id="MBW4768658.1"/>
    </source>
</evidence>
<keyword evidence="1" id="KW-1133">Transmembrane helix</keyword>
<evidence type="ECO:0000256" key="1">
    <source>
        <dbReference type="SAM" id="Phobius"/>
    </source>
</evidence>
<dbReference type="Proteomes" id="UP000788426">
    <property type="component" value="Unassembled WGS sequence"/>
</dbReference>
<organism evidence="2 3">
    <name type="scientific">Hoylesella nanceiensis</name>
    <dbReference type="NCBI Taxonomy" id="425941"/>
    <lineage>
        <taxon>Bacteria</taxon>
        <taxon>Pseudomonadati</taxon>
        <taxon>Bacteroidota</taxon>
        <taxon>Bacteroidia</taxon>
        <taxon>Bacteroidales</taxon>
        <taxon>Prevotellaceae</taxon>
        <taxon>Hoylesella</taxon>
    </lineage>
</organism>
<keyword evidence="1" id="KW-0472">Membrane</keyword>
<dbReference type="EMBL" id="JAHXCT010000002">
    <property type="protein sequence ID" value="MBW4768658.1"/>
    <property type="molecule type" value="Genomic_DNA"/>
</dbReference>
<gene>
    <name evidence="2" type="ORF">KZO38_02645</name>
</gene>
<protein>
    <submittedName>
        <fullName evidence="2">Uncharacterized protein</fullName>
    </submittedName>
</protein>
<keyword evidence="3" id="KW-1185">Reference proteome</keyword>
<evidence type="ECO:0000313" key="3">
    <source>
        <dbReference type="Proteomes" id="UP000788426"/>
    </source>
</evidence>
<sequence>MNRILKILFSNLLNSQQQYIKRPTFILSSIVLSITLCWVVSGAIYAQTPVNGGGKQIGLAQNNTEKRLRNWNEIHAKYANKTYQLKDTWELVDYFNFGNLEDERTRKDIYDMKIRLEGDTLLFQNDRKIKVKRVLQDTRVYQKNKELYGYLVRFFSNQGITIGTQIPVLRLTPVTKGIYSRDLEYIYVGNYLVLYHKGVVLMFKYIKRNGQGLPDAKATIMYTQADAYKDFKGKSRSARALKYGIQPYNGYLKLMDGQRCDSVQTGDGFDYLRLPNYKKYPIYLCLNYNEDDIFLIYTYKHGGIDVNNSVSSTATGSYNDYLGDFAIFTDGTIYRKETTKKETRIYVYRINDDGDFYELK</sequence>
<feature type="transmembrane region" description="Helical" evidence="1">
    <location>
        <begin position="25"/>
        <end position="46"/>
    </location>
</feature>